<evidence type="ECO:0000256" key="5">
    <source>
        <dbReference type="ARBA" id="ARBA00019422"/>
    </source>
</evidence>
<evidence type="ECO:0000259" key="16">
    <source>
        <dbReference type="Pfam" id="PF08746"/>
    </source>
</evidence>
<evidence type="ECO:0000256" key="15">
    <source>
        <dbReference type="RuleBase" id="RU368018"/>
    </source>
</evidence>
<evidence type="ECO:0000256" key="6">
    <source>
        <dbReference type="ARBA" id="ARBA00022679"/>
    </source>
</evidence>
<dbReference type="EMBL" id="LMYN01000100">
    <property type="protein sequence ID" value="KSA00168.1"/>
    <property type="molecule type" value="Genomic_DNA"/>
</dbReference>
<dbReference type="InterPro" id="IPR011513">
    <property type="entry name" value="Nse1"/>
</dbReference>
<dbReference type="CDD" id="cd16493">
    <property type="entry name" value="RING-CH-C4HC3_NSE1"/>
    <property type="match status" value="1"/>
</dbReference>
<keyword evidence="12 15" id="KW-0233">DNA recombination</keyword>
<comment type="similarity">
    <text evidence="3 15">Belongs to the NSE1 family.</text>
</comment>
<dbReference type="GO" id="GO:0005634">
    <property type="term" value="C:nucleus"/>
    <property type="evidence" value="ECO:0007669"/>
    <property type="project" value="UniProtKB-SubCell"/>
</dbReference>
<keyword evidence="6 15" id="KW-0808">Transferase</keyword>
<reference evidence="17 18" key="1">
    <citation type="submission" date="2015-11" db="EMBL/GenBank/DDBJ databases">
        <title>The genome of Debaryomyces fabryi.</title>
        <authorList>
            <person name="Tafer H."/>
            <person name="Lopandic K."/>
        </authorList>
    </citation>
    <scope>NUCLEOTIDE SEQUENCE [LARGE SCALE GENOMIC DNA]</scope>
    <source>
        <strain evidence="17 18">CBS 789</strain>
    </source>
</reference>
<dbReference type="InterPro" id="IPR036388">
    <property type="entry name" value="WH-like_DNA-bd_sf"/>
</dbReference>
<dbReference type="PANTHER" id="PTHR20973:SF0">
    <property type="entry name" value="NON-STRUCTURAL MAINTENANCE OF CHROMOSOMES ELEMENT 1 HOMOLOG"/>
    <property type="match status" value="1"/>
</dbReference>
<evidence type="ECO:0000256" key="7">
    <source>
        <dbReference type="ARBA" id="ARBA00022723"/>
    </source>
</evidence>
<dbReference type="AlphaFoldDB" id="A0A0V1PVA3"/>
<keyword evidence="10 15" id="KW-0833">Ubl conjugation pathway</keyword>
<evidence type="ECO:0000256" key="14">
    <source>
        <dbReference type="ARBA" id="ARBA00023242"/>
    </source>
</evidence>
<dbReference type="GeneID" id="26841094"/>
<evidence type="ECO:0000256" key="2">
    <source>
        <dbReference type="ARBA" id="ARBA00004123"/>
    </source>
</evidence>
<accession>A0A0V1PVA3</accession>
<keyword evidence="9 15" id="KW-0863">Zinc-finger</keyword>
<keyword evidence="13 15" id="KW-0234">DNA repair</keyword>
<dbReference type="Gene3D" id="3.30.40.10">
    <property type="entry name" value="Zinc/RING finger domain, C3HC4 (zinc finger)"/>
    <property type="match status" value="1"/>
</dbReference>
<evidence type="ECO:0000256" key="11">
    <source>
        <dbReference type="ARBA" id="ARBA00022833"/>
    </source>
</evidence>
<dbReference type="Pfam" id="PF08746">
    <property type="entry name" value="zf-RING-like"/>
    <property type="match status" value="1"/>
</dbReference>
<keyword evidence="8 15" id="KW-0227">DNA damage</keyword>
<dbReference type="RefSeq" id="XP_015466270.1">
    <property type="nucleotide sequence ID" value="XM_015612914.1"/>
</dbReference>
<evidence type="ECO:0000256" key="9">
    <source>
        <dbReference type="ARBA" id="ARBA00022771"/>
    </source>
</evidence>
<comment type="subunit">
    <text evidence="15">Component of the Smc5-Smc6 complex.</text>
</comment>
<dbReference type="Pfam" id="PF07574">
    <property type="entry name" value="SMC_Nse1"/>
    <property type="match status" value="1"/>
</dbReference>
<dbReference type="OrthoDB" id="185455at2759"/>
<dbReference type="Gene3D" id="3.90.1150.220">
    <property type="match status" value="1"/>
</dbReference>
<keyword evidence="18" id="KW-1185">Reference proteome</keyword>
<proteinExistence type="inferred from homology"/>
<dbReference type="InterPro" id="IPR013083">
    <property type="entry name" value="Znf_RING/FYVE/PHD"/>
</dbReference>
<name>A0A0V1PVA3_9ASCO</name>
<dbReference type="GO" id="GO:0008270">
    <property type="term" value="F:zinc ion binding"/>
    <property type="evidence" value="ECO:0007669"/>
    <property type="project" value="UniProtKB-KW"/>
</dbReference>
<feature type="domain" description="Non-structural maintenance of chromosomes element 1 RING C4HC3-type" evidence="16">
    <location>
        <begin position="201"/>
        <end position="243"/>
    </location>
</feature>
<dbReference type="GO" id="GO:0000724">
    <property type="term" value="P:double-strand break repair via homologous recombination"/>
    <property type="evidence" value="ECO:0007669"/>
    <property type="project" value="TreeGrafter"/>
</dbReference>
<keyword evidence="14 15" id="KW-0539">Nucleus</keyword>
<dbReference type="PANTHER" id="PTHR20973">
    <property type="entry name" value="NON-SMC ELEMENT 1-RELATED"/>
    <property type="match status" value="1"/>
</dbReference>
<dbReference type="EC" id="2.3.2.27" evidence="4 15"/>
<comment type="subcellular location">
    <subcellularLocation>
        <location evidence="2 15">Nucleus</location>
    </subcellularLocation>
</comment>
<evidence type="ECO:0000313" key="18">
    <source>
        <dbReference type="Proteomes" id="UP000054251"/>
    </source>
</evidence>
<protein>
    <recommendedName>
        <fullName evidence="5 15">Non-structural maintenance of chromosomes element 1 homolog</fullName>
        <ecNumber evidence="4 15">2.3.2.27</ecNumber>
    </recommendedName>
</protein>
<dbReference type="GO" id="GO:0030915">
    <property type="term" value="C:Smc5-Smc6 complex"/>
    <property type="evidence" value="ECO:0007669"/>
    <property type="project" value="UniProtKB-UniRule"/>
</dbReference>
<evidence type="ECO:0000256" key="8">
    <source>
        <dbReference type="ARBA" id="ARBA00022763"/>
    </source>
</evidence>
<evidence type="ECO:0000256" key="1">
    <source>
        <dbReference type="ARBA" id="ARBA00000900"/>
    </source>
</evidence>
<comment type="caution">
    <text evidence="17">The sequence shown here is derived from an EMBL/GenBank/DDBJ whole genome shotgun (WGS) entry which is preliminary data.</text>
</comment>
<evidence type="ECO:0000313" key="17">
    <source>
        <dbReference type="EMBL" id="KSA00168.1"/>
    </source>
</evidence>
<dbReference type="Proteomes" id="UP000054251">
    <property type="component" value="Unassembled WGS sequence"/>
</dbReference>
<dbReference type="InterPro" id="IPR014857">
    <property type="entry name" value="Nse1_RING_C4HC3-type"/>
</dbReference>
<dbReference type="Gene3D" id="1.10.10.10">
    <property type="entry name" value="Winged helix-like DNA-binding domain superfamily/Winged helix DNA-binding domain"/>
    <property type="match status" value="1"/>
</dbReference>
<keyword evidence="11 15" id="KW-0862">Zinc</keyword>
<comment type="function">
    <text evidence="15">Acts in a DNA repair pathway for removal of UV-induced DNA damage that is distinct from classical nucleotide excision repair and in repair of ionizing radiation damage. Functions in homologous recombination repair of DNA double strand breaks and in recovery of stalled replication forks.</text>
</comment>
<gene>
    <name evidence="17" type="ORF">AC631_04085</name>
</gene>
<evidence type="ECO:0000256" key="4">
    <source>
        <dbReference type="ARBA" id="ARBA00012483"/>
    </source>
</evidence>
<dbReference type="GO" id="GO:0061630">
    <property type="term" value="F:ubiquitin protein ligase activity"/>
    <property type="evidence" value="ECO:0007669"/>
    <property type="project" value="UniProtKB-EC"/>
</dbReference>
<comment type="catalytic activity">
    <reaction evidence="1 15">
        <text>S-ubiquitinyl-[E2 ubiquitin-conjugating enzyme]-L-cysteine + [acceptor protein]-L-lysine = [E2 ubiquitin-conjugating enzyme]-L-cysteine + N(6)-ubiquitinyl-[acceptor protein]-L-lysine.</text>
        <dbReference type="EC" id="2.3.2.27"/>
    </reaction>
</comment>
<evidence type="ECO:0000256" key="3">
    <source>
        <dbReference type="ARBA" id="ARBA00010258"/>
    </source>
</evidence>
<evidence type="ECO:0000256" key="13">
    <source>
        <dbReference type="ARBA" id="ARBA00023204"/>
    </source>
</evidence>
<sequence>MADEGTEYSEVHRVLLTYIISVRYISHSELEPKFGTIVQKLNRELLNDKTLEDLLQEHITSINSKVSLHGFKIDKIRHQVSGQLHYVLINTVSNEVIKGNTNYSVNELDTIKRIIDELVESSSIDFSIGVVNATQKVSSGLNKTMKEAGSVITKFIDDGWFSLTFNDRLILSIRSLSELKRYLIDRYGIVSSQTDGKIFSCYQCNEINTLGLRCPMVYCQINFHYKCLDIYMRNETNKGRCPNYSNCSYHWPGSELSNIDPKRIGVDPNSLYN</sequence>
<keyword evidence="7 15" id="KW-0479">Metal-binding</keyword>
<evidence type="ECO:0000256" key="12">
    <source>
        <dbReference type="ARBA" id="ARBA00023172"/>
    </source>
</evidence>
<evidence type="ECO:0000256" key="10">
    <source>
        <dbReference type="ARBA" id="ARBA00022786"/>
    </source>
</evidence>
<organism evidence="17 18">
    <name type="scientific">Debaryomyces fabryi</name>
    <dbReference type="NCBI Taxonomy" id="58627"/>
    <lineage>
        <taxon>Eukaryota</taxon>
        <taxon>Fungi</taxon>
        <taxon>Dikarya</taxon>
        <taxon>Ascomycota</taxon>
        <taxon>Saccharomycotina</taxon>
        <taxon>Pichiomycetes</taxon>
        <taxon>Debaryomycetaceae</taxon>
        <taxon>Debaryomyces</taxon>
    </lineage>
</organism>